<reference evidence="2 3" key="1">
    <citation type="submission" date="2018-05" db="EMBL/GenBank/DDBJ databases">
        <title>Marinilabilia rubrum sp. nov., isolated from saltern sediment.</title>
        <authorList>
            <person name="Zhang R."/>
        </authorList>
    </citation>
    <scope>NUCLEOTIDE SEQUENCE [LARGE SCALE GENOMIC DNA]</scope>
    <source>
        <strain evidence="2 3">WTE16</strain>
    </source>
</reference>
<name>A0A2U2BC53_9BACT</name>
<keyword evidence="3" id="KW-1185">Reference proteome</keyword>
<protein>
    <submittedName>
        <fullName evidence="2">Uncharacterized protein</fullName>
    </submittedName>
</protein>
<proteinExistence type="predicted"/>
<evidence type="ECO:0000256" key="1">
    <source>
        <dbReference type="SAM" id="SignalP"/>
    </source>
</evidence>
<dbReference type="EMBL" id="QEWP01000002">
    <property type="protein sequence ID" value="PWE00654.1"/>
    <property type="molecule type" value="Genomic_DNA"/>
</dbReference>
<dbReference type="AlphaFoldDB" id="A0A2U2BC53"/>
<feature type="signal peptide" evidence="1">
    <location>
        <begin position="1"/>
        <end position="19"/>
    </location>
</feature>
<gene>
    <name evidence="2" type="ORF">DDZ16_03395</name>
</gene>
<dbReference type="RefSeq" id="WP_109263026.1">
    <property type="nucleotide sequence ID" value="NZ_QEWP01000002.1"/>
</dbReference>
<evidence type="ECO:0000313" key="3">
    <source>
        <dbReference type="Proteomes" id="UP000244956"/>
    </source>
</evidence>
<keyword evidence="1" id="KW-0732">Signal</keyword>
<sequence length="399" mass="44330">MRNLCFVVAVFLLSSTLKAQTTQPVFKGRIQVSNTTHFLQYAFHKGDVVVLDVKTEKRKLDFIKFLDQDGNVLGKKESFEELEGFEVQIPETGVYDFQIKGRGLSSRDTRVNISRKPGKSGKELFNPAFVKETVYDTTEVTYACDTVVGNLPAKFEEVELSVFDKYLYETRDFVDESFQLKGNLANDYSRHFNYKVAKEIDGVKMKSFTYTITSKVGGAKHWKLASIGTSVGTMFVNPAAGYALNHMMGMMGPQAGGEPTMVAFSKNESDAAVIKKMADGKNRAKSAVSGLLNTVSGGAVGEKAEDTSGELKGVYQLSNATTHSGQHYGLMEDGTIILTNADPHKAKNVRLNISGIYYAPLYRKVKAKEKIIIPEKQELQKEDYSVEQARYFELLDSNN</sequence>
<comment type="caution">
    <text evidence="2">The sequence shown here is derived from an EMBL/GenBank/DDBJ whole genome shotgun (WGS) entry which is preliminary data.</text>
</comment>
<feature type="chain" id="PRO_5015587962" evidence="1">
    <location>
        <begin position="20"/>
        <end position="399"/>
    </location>
</feature>
<dbReference type="OrthoDB" id="1491922at2"/>
<evidence type="ECO:0000313" key="2">
    <source>
        <dbReference type="EMBL" id="PWE00654.1"/>
    </source>
</evidence>
<organism evidence="2 3">
    <name type="scientific">Marinilabilia rubra</name>
    <dbReference type="NCBI Taxonomy" id="2162893"/>
    <lineage>
        <taxon>Bacteria</taxon>
        <taxon>Pseudomonadati</taxon>
        <taxon>Bacteroidota</taxon>
        <taxon>Bacteroidia</taxon>
        <taxon>Marinilabiliales</taxon>
        <taxon>Marinilabiliaceae</taxon>
        <taxon>Marinilabilia</taxon>
    </lineage>
</organism>
<dbReference type="Proteomes" id="UP000244956">
    <property type="component" value="Unassembled WGS sequence"/>
</dbReference>
<accession>A0A2U2BC53</accession>